<proteinExistence type="predicted"/>
<accession>A0A8D8C834</accession>
<dbReference type="EMBL" id="HBUE01110423">
    <property type="protein sequence ID" value="CAG6488597.1"/>
    <property type="molecule type" value="Transcribed_RNA"/>
</dbReference>
<sequence length="119" mass="13110">MTNFVSHPHFQVFTGEPTVRVTTDGLVSTTVALRLHLQSSHFAGVQMAGGGGSGTLLLRCTATVATLYDRYAELELGVPQRDPVPARGECETWPKAFPIWGFTNFFEDRKTIRVSPDEL</sequence>
<dbReference type="EMBL" id="HBUE01110420">
    <property type="protein sequence ID" value="CAG6488594.1"/>
    <property type="molecule type" value="Transcribed_RNA"/>
</dbReference>
<dbReference type="EMBL" id="HBUE01110421">
    <property type="protein sequence ID" value="CAG6488595.1"/>
    <property type="molecule type" value="Transcribed_RNA"/>
</dbReference>
<protein>
    <submittedName>
        <fullName evidence="1">(northern house mosquito) hypothetical protein</fullName>
    </submittedName>
</protein>
<dbReference type="AlphaFoldDB" id="A0A8D8C834"/>
<reference evidence="1" key="1">
    <citation type="submission" date="2021-05" db="EMBL/GenBank/DDBJ databases">
        <authorList>
            <person name="Alioto T."/>
            <person name="Alioto T."/>
            <person name="Gomez Garrido J."/>
        </authorList>
    </citation>
    <scope>NUCLEOTIDE SEQUENCE</scope>
</reference>
<name>A0A8D8C834_CULPI</name>
<organism evidence="1">
    <name type="scientific">Culex pipiens</name>
    <name type="common">House mosquito</name>
    <dbReference type="NCBI Taxonomy" id="7175"/>
    <lineage>
        <taxon>Eukaryota</taxon>
        <taxon>Metazoa</taxon>
        <taxon>Ecdysozoa</taxon>
        <taxon>Arthropoda</taxon>
        <taxon>Hexapoda</taxon>
        <taxon>Insecta</taxon>
        <taxon>Pterygota</taxon>
        <taxon>Neoptera</taxon>
        <taxon>Endopterygota</taxon>
        <taxon>Diptera</taxon>
        <taxon>Nematocera</taxon>
        <taxon>Culicoidea</taxon>
        <taxon>Culicidae</taxon>
        <taxon>Culicinae</taxon>
        <taxon>Culicini</taxon>
        <taxon>Culex</taxon>
        <taxon>Culex</taxon>
    </lineage>
</organism>
<evidence type="ECO:0000313" key="1">
    <source>
        <dbReference type="EMBL" id="CAG6488597.1"/>
    </source>
</evidence>
<dbReference type="EMBL" id="HBUE01110422">
    <property type="protein sequence ID" value="CAG6488596.1"/>
    <property type="molecule type" value="Transcribed_RNA"/>
</dbReference>